<reference evidence="2 3" key="1">
    <citation type="submission" date="2017-11" db="EMBL/GenBank/DDBJ databases">
        <title>Isolation and Characterization of Family Methanocellaceae Species from Potential Methane Hydrate Area Offshore Southwestern Taiwan.</title>
        <authorList>
            <person name="Zhang W.-L."/>
            <person name="Chen W.-C."/>
            <person name="Lai M.-C."/>
            <person name="Chen S.-C."/>
        </authorList>
    </citation>
    <scope>NUCLEOTIDE SEQUENCE [LARGE SCALE GENOMIC DNA]</scope>
    <source>
        <strain evidence="2 3">CWC-04</strain>
    </source>
</reference>
<dbReference type="InterPro" id="IPR024370">
    <property type="entry name" value="PBP_domain"/>
</dbReference>
<gene>
    <name evidence="2" type="ORF">CUJ83_11010</name>
</gene>
<dbReference type="Pfam" id="PF12849">
    <property type="entry name" value="PBP_like_2"/>
    <property type="match status" value="1"/>
</dbReference>
<organism evidence="2 3">
    <name type="scientific">Methanooceanicella nereidis</name>
    <dbReference type="NCBI Taxonomy" id="2052831"/>
    <lineage>
        <taxon>Archaea</taxon>
        <taxon>Methanobacteriati</taxon>
        <taxon>Methanobacteriota</taxon>
        <taxon>Stenosarchaea group</taxon>
        <taxon>Methanomicrobia</taxon>
        <taxon>Methanocellales</taxon>
        <taxon>Methanocellaceae</taxon>
        <taxon>Methanooceanicella</taxon>
    </lineage>
</organism>
<comment type="caution">
    <text evidence="2">The sequence shown here is derived from an EMBL/GenBank/DDBJ whole genome shotgun (WGS) entry which is preliminary data.</text>
</comment>
<evidence type="ECO:0000313" key="2">
    <source>
        <dbReference type="EMBL" id="MCD1295528.1"/>
    </source>
</evidence>
<dbReference type="RefSeq" id="WP_230742384.1">
    <property type="nucleotide sequence ID" value="NZ_PGCK01000009.1"/>
</dbReference>
<sequence length="284" mass="31456">MNYKNITRTSVIVFAIMLVLIPMSGITASNPQVLRLATTTSMQDTGLLNQVIPAFEKEHNVKVNVIPVGSGEALRMGAKGDVDVLIAHSPKEERTFMDEGYGKDTKQIAHNYFVIVGPKNDPAGIKGMSAAKAFEKLARSNSEFVSRGDRSGTHMKEMEMWDQSGATRPSTLSAWYMETGKGMADTLRKASDEQAYTLTDIGTFLNERKNLNLGLLVDADKTLENKYDIITVNPAKHPDVNYDMAKTFMDYMASPEVQQKIGEFGKKEYGRPLFYPELVAVPAM</sequence>
<dbReference type="InterPro" id="IPR052738">
    <property type="entry name" value="ABC-Tungstate_binding"/>
</dbReference>
<feature type="domain" description="PBP" evidence="1">
    <location>
        <begin position="29"/>
        <end position="256"/>
    </location>
</feature>
<accession>A0AAP2W6N5</accession>
<dbReference type="EMBL" id="PGCK01000009">
    <property type="protein sequence ID" value="MCD1295528.1"/>
    <property type="molecule type" value="Genomic_DNA"/>
</dbReference>
<dbReference type="Proteomes" id="UP001320159">
    <property type="component" value="Unassembled WGS sequence"/>
</dbReference>
<dbReference type="SUPFAM" id="SSF53850">
    <property type="entry name" value="Periplasmic binding protein-like II"/>
    <property type="match status" value="1"/>
</dbReference>
<dbReference type="PANTHER" id="PTHR37945:SF1">
    <property type="entry name" value="EXTRACELLULAR TUNGSTATE BINDING PROTEIN"/>
    <property type="match status" value="1"/>
</dbReference>
<dbReference type="PANTHER" id="PTHR37945">
    <property type="entry name" value="EXTRACELLULAR TUNGSTATE BINDING PROTEIN"/>
    <property type="match status" value="1"/>
</dbReference>
<evidence type="ECO:0000259" key="1">
    <source>
        <dbReference type="Pfam" id="PF12849"/>
    </source>
</evidence>
<dbReference type="AlphaFoldDB" id="A0AAP2W6N5"/>
<dbReference type="Gene3D" id="3.40.190.10">
    <property type="entry name" value="Periplasmic binding protein-like II"/>
    <property type="match status" value="2"/>
</dbReference>
<evidence type="ECO:0000313" key="3">
    <source>
        <dbReference type="Proteomes" id="UP001320159"/>
    </source>
</evidence>
<protein>
    <submittedName>
        <fullName evidence="2">ABC transporter permease</fullName>
    </submittedName>
</protein>
<proteinExistence type="predicted"/>
<keyword evidence="3" id="KW-1185">Reference proteome</keyword>
<name>A0AAP2W6N5_9EURY</name>